<proteinExistence type="predicted"/>
<evidence type="ECO:0000313" key="2">
    <source>
        <dbReference type="EMBL" id="MBD2595164.1"/>
    </source>
</evidence>
<dbReference type="EMBL" id="JACJTB010000013">
    <property type="protein sequence ID" value="MBD2595164.1"/>
    <property type="molecule type" value="Genomic_DNA"/>
</dbReference>
<feature type="domain" description="NB-ARC" evidence="1">
    <location>
        <begin position="138"/>
        <end position="227"/>
    </location>
</feature>
<comment type="caution">
    <text evidence="2">The sequence shown here is derived from an EMBL/GenBank/DDBJ whole genome shotgun (WGS) entry which is preliminary data.</text>
</comment>
<accession>A0ABR8FVG0</accession>
<evidence type="ECO:0000259" key="1">
    <source>
        <dbReference type="Pfam" id="PF00931"/>
    </source>
</evidence>
<dbReference type="Gene3D" id="3.40.50.300">
    <property type="entry name" value="P-loop containing nucleotide triphosphate hydrolases"/>
    <property type="match status" value="1"/>
</dbReference>
<organism evidence="2 3">
    <name type="scientific">Nostoc spongiaeforme FACHB-130</name>
    <dbReference type="NCBI Taxonomy" id="1357510"/>
    <lineage>
        <taxon>Bacteria</taxon>
        <taxon>Bacillati</taxon>
        <taxon>Cyanobacteriota</taxon>
        <taxon>Cyanophyceae</taxon>
        <taxon>Nostocales</taxon>
        <taxon>Nostocaceae</taxon>
        <taxon>Nostoc</taxon>
    </lineage>
</organism>
<gene>
    <name evidence="2" type="ORF">H6G74_12595</name>
</gene>
<dbReference type="Pfam" id="PF00931">
    <property type="entry name" value="NB-ARC"/>
    <property type="match status" value="1"/>
</dbReference>
<dbReference type="InterPro" id="IPR002182">
    <property type="entry name" value="NB-ARC"/>
</dbReference>
<dbReference type="SUPFAM" id="SSF52540">
    <property type="entry name" value="P-loop containing nucleoside triphosphate hydrolases"/>
    <property type="match status" value="1"/>
</dbReference>
<reference evidence="2 3" key="1">
    <citation type="journal article" date="2020" name="ISME J.">
        <title>Comparative genomics reveals insights into cyanobacterial evolution and habitat adaptation.</title>
        <authorList>
            <person name="Chen M.Y."/>
            <person name="Teng W.K."/>
            <person name="Zhao L."/>
            <person name="Hu C.X."/>
            <person name="Zhou Y.K."/>
            <person name="Han B.P."/>
            <person name="Song L.R."/>
            <person name="Shu W.S."/>
        </authorList>
    </citation>
    <scope>NUCLEOTIDE SEQUENCE [LARGE SCALE GENOMIC DNA]</scope>
    <source>
        <strain evidence="2 3">FACHB-130</strain>
    </source>
</reference>
<sequence>MKLQQRNRRRGVILTLQGLQKLQNAKSELENAENFGKRYSREALGFRMGLDPDTVAKVFNCEVGVDRQTLSYCFKAFNLQLEPDDYQFANPDINPQKSYTKTQIDLGTAPDVSLFCGRTTELETLKHWMIAEYSQNSAIPCRLITLLGMSGMGKTWLSVKLAQQIQDQFEFVIWRSLLPAPPVNELLADLINILSEGQETNLPESFAYRISRLIHYLQNHRCLLILDGADRLLQECAVSEITCRDCIWIYQKTSGEYCELFRKVGETIHQSCLILTSRLQPYEITPLEGNTRPVRVFSLQGLEVKDIQELFKTKGTFRGTAEDWHRLTEIYAGNPHILNRIATTIQQFFDGSITEFLKQNVTVFGSIINQLYPEFEQLSDISKETIQYMALHHQPISFAQLRMMIPSSISSQQLLETLEILQSRAWINTQAGMFSLQPMMVEYAKLFIPNEKVTKFKPSLLLESEHQPEITQCRKQLQCVSSVNVSELLIRIAT</sequence>
<keyword evidence="3" id="KW-1185">Reference proteome</keyword>
<dbReference type="Proteomes" id="UP000603457">
    <property type="component" value="Unassembled WGS sequence"/>
</dbReference>
<dbReference type="RefSeq" id="WP_190967983.1">
    <property type="nucleotide sequence ID" value="NZ_JACJTB010000013.1"/>
</dbReference>
<protein>
    <submittedName>
        <fullName evidence="2">NACHT domain-containing protein</fullName>
    </submittedName>
</protein>
<name>A0ABR8FVG0_9NOSO</name>
<evidence type="ECO:0000313" key="3">
    <source>
        <dbReference type="Proteomes" id="UP000603457"/>
    </source>
</evidence>
<dbReference type="InterPro" id="IPR027417">
    <property type="entry name" value="P-loop_NTPase"/>
</dbReference>